<protein>
    <recommendedName>
        <fullName evidence="3">DUF3421 domain-containing protein</fullName>
    </recommendedName>
</protein>
<dbReference type="PANTHER" id="PTHR31649:SF10">
    <property type="entry name" value="IP19903P-RELATED"/>
    <property type="match status" value="1"/>
</dbReference>
<name>A0A5N4A4H3_PHOPY</name>
<dbReference type="Pfam" id="PF11901">
    <property type="entry name" value="DM9"/>
    <property type="match status" value="1"/>
</dbReference>
<dbReference type="EMBL" id="VVIM01000010">
    <property type="protein sequence ID" value="KAB0792202.1"/>
    <property type="molecule type" value="Genomic_DNA"/>
</dbReference>
<dbReference type="AlphaFoldDB" id="A0A5N4A4H3"/>
<proteinExistence type="predicted"/>
<sequence length="180" mass="20408">MTLSTITGYYWRDYNGVVPPDAFIATRDDYNNPIYIGQVLHSDKLIPAKILHNDKAAYYEFGDKEHEKKENVKIFCTTEPEQFEWIPTSSQELNTITGKFLVKGGYEPNAVTYIGRVKSAGEPLIGKVMADRSKDVVYVTQNGKSHSFPTYEVLSYQKKKLHGQHTTIVVKTIDQTGQLV</sequence>
<dbReference type="InterPro" id="IPR006616">
    <property type="entry name" value="DM9_repeat"/>
</dbReference>
<organism evidence="1 2">
    <name type="scientific">Photinus pyralis</name>
    <name type="common">Common eastern firefly</name>
    <name type="synonym">Lampyris pyralis</name>
    <dbReference type="NCBI Taxonomy" id="7054"/>
    <lineage>
        <taxon>Eukaryota</taxon>
        <taxon>Metazoa</taxon>
        <taxon>Ecdysozoa</taxon>
        <taxon>Arthropoda</taxon>
        <taxon>Hexapoda</taxon>
        <taxon>Insecta</taxon>
        <taxon>Pterygota</taxon>
        <taxon>Neoptera</taxon>
        <taxon>Endopterygota</taxon>
        <taxon>Coleoptera</taxon>
        <taxon>Polyphaga</taxon>
        <taxon>Elateriformia</taxon>
        <taxon>Elateroidea</taxon>
        <taxon>Lampyridae</taxon>
        <taxon>Lampyrinae</taxon>
        <taxon>Photinus</taxon>
    </lineage>
</organism>
<keyword evidence="2" id="KW-1185">Reference proteome</keyword>
<dbReference type="InParanoid" id="A0A5N4A4H3"/>
<evidence type="ECO:0008006" key="3">
    <source>
        <dbReference type="Google" id="ProtNLM"/>
    </source>
</evidence>
<dbReference type="PANTHER" id="PTHR31649">
    <property type="entry name" value="AGAP009604-PA"/>
    <property type="match status" value="1"/>
</dbReference>
<comment type="caution">
    <text evidence="1">The sequence shown here is derived from an EMBL/GenBank/DDBJ whole genome shotgun (WGS) entry which is preliminary data.</text>
</comment>
<dbReference type="Proteomes" id="UP000327044">
    <property type="component" value="Unassembled WGS sequence"/>
</dbReference>
<reference evidence="1 2" key="1">
    <citation type="journal article" date="2018" name="Elife">
        <title>Firefly genomes illuminate parallel origins of bioluminescence in beetles.</title>
        <authorList>
            <person name="Fallon T.R."/>
            <person name="Lower S.E."/>
            <person name="Chang C.H."/>
            <person name="Bessho-Uehara M."/>
            <person name="Martin G.J."/>
            <person name="Bewick A.J."/>
            <person name="Behringer M."/>
            <person name="Debat H.J."/>
            <person name="Wong I."/>
            <person name="Day J.C."/>
            <person name="Suvorov A."/>
            <person name="Silva C.J."/>
            <person name="Stanger-Hall K.F."/>
            <person name="Hall D.W."/>
            <person name="Schmitz R.J."/>
            <person name="Nelson D.R."/>
            <person name="Lewis S.M."/>
            <person name="Shigenobu S."/>
            <person name="Bybee S.M."/>
            <person name="Larracuente A.M."/>
            <person name="Oba Y."/>
            <person name="Weng J.K."/>
        </authorList>
    </citation>
    <scope>NUCLEOTIDE SEQUENCE [LARGE SCALE GENOMIC DNA]</scope>
    <source>
        <strain evidence="1">1611_PpyrPB1</strain>
        <tissue evidence="1">Whole body</tissue>
    </source>
</reference>
<evidence type="ECO:0000313" key="2">
    <source>
        <dbReference type="Proteomes" id="UP000327044"/>
    </source>
</evidence>
<evidence type="ECO:0000313" key="1">
    <source>
        <dbReference type="EMBL" id="KAB0792202.1"/>
    </source>
</evidence>
<accession>A0A5N4A4H3</accession>
<gene>
    <name evidence="1" type="ORF">PPYR_14161</name>
</gene>
<dbReference type="SMART" id="SM00696">
    <property type="entry name" value="DM9"/>
    <property type="match status" value="2"/>
</dbReference>